<sequence length="79" mass="8542">EVCSKSKGTLYFFLNLSINIYVVPTLFPILAAFFGTTLRTSSDAVFNSSIVSNLRLFIGLLSFGNKKKSHGAKSGEYGG</sequence>
<proteinExistence type="predicted"/>
<feature type="non-terminal residue" evidence="2">
    <location>
        <position position="1"/>
    </location>
</feature>
<evidence type="ECO:0000313" key="2">
    <source>
        <dbReference type="EMBL" id="CDW43919.1"/>
    </source>
</evidence>
<evidence type="ECO:0000256" key="1">
    <source>
        <dbReference type="SAM" id="Phobius"/>
    </source>
</evidence>
<feature type="transmembrane region" description="Helical" evidence="1">
    <location>
        <begin position="12"/>
        <end position="38"/>
    </location>
</feature>
<dbReference type="AlphaFoldDB" id="A0A0K2V0B9"/>
<organism evidence="2">
    <name type="scientific">Lepeophtheirus salmonis</name>
    <name type="common">Salmon louse</name>
    <name type="synonym">Caligus salmonis</name>
    <dbReference type="NCBI Taxonomy" id="72036"/>
    <lineage>
        <taxon>Eukaryota</taxon>
        <taxon>Metazoa</taxon>
        <taxon>Ecdysozoa</taxon>
        <taxon>Arthropoda</taxon>
        <taxon>Crustacea</taxon>
        <taxon>Multicrustacea</taxon>
        <taxon>Hexanauplia</taxon>
        <taxon>Copepoda</taxon>
        <taxon>Siphonostomatoida</taxon>
        <taxon>Caligidae</taxon>
        <taxon>Lepeophtheirus</taxon>
    </lineage>
</organism>
<protein>
    <submittedName>
        <fullName evidence="2">Uncharacterized protein</fullName>
    </submittedName>
</protein>
<reference evidence="2" key="1">
    <citation type="submission" date="2014-05" db="EMBL/GenBank/DDBJ databases">
        <authorList>
            <person name="Chronopoulou M."/>
        </authorList>
    </citation>
    <scope>NUCLEOTIDE SEQUENCE</scope>
    <source>
        <tissue evidence="2">Whole organism</tissue>
    </source>
</reference>
<keyword evidence="1" id="KW-1133">Transmembrane helix</keyword>
<keyword evidence="1" id="KW-0472">Membrane</keyword>
<keyword evidence="1" id="KW-0812">Transmembrane</keyword>
<feature type="transmembrane region" description="Helical" evidence="1">
    <location>
        <begin position="44"/>
        <end position="63"/>
    </location>
</feature>
<accession>A0A0K2V0B9</accession>
<dbReference type="EMBL" id="HACA01026558">
    <property type="protein sequence ID" value="CDW43919.1"/>
    <property type="molecule type" value="Transcribed_RNA"/>
</dbReference>
<name>A0A0K2V0B9_LEPSM</name>